<feature type="domain" description="Enoyl reductase (ER)" evidence="3">
    <location>
        <begin position="12"/>
        <end position="321"/>
    </location>
</feature>
<dbReference type="OrthoDB" id="9805883at2"/>
<dbReference type="Gene3D" id="3.90.180.10">
    <property type="entry name" value="Medium-chain alcohol dehydrogenases, catalytic domain"/>
    <property type="match status" value="1"/>
</dbReference>
<dbReference type="EMBL" id="MZMT01000023">
    <property type="protein sequence ID" value="PIO45206.1"/>
    <property type="molecule type" value="Genomic_DNA"/>
</dbReference>
<organism evidence="4 5">
    <name type="scientific">Phyllobacterium zundukense</name>
    <dbReference type="NCBI Taxonomy" id="1867719"/>
    <lineage>
        <taxon>Bacteria</taxon>
        <taxon>Pseudomonadati</taxon>
        <taxon>Pseudomonadota</taxon>
        <taxon>Alphaproteobacteria</taxon>
        <taxon>Hyphomicrobiales</taxon>
        <taxon>Phyllobacteriaceae</taxon>
        <taxon>Phyllobacterium</taxon>
    </lineage>
</organism>
<proteinExistence type="predicted"/>
<dbReference type="Pfam" id="PF00107">
    <property type="entry name" value="ADH_zinc_N"/>
    <property type="match status" value="1"/>
</dbReference>
<dbReference type="GO" id="GO:0003960">
    <property type="term" value="F:quinone reductase (NADPH) activity"/>
    <property type="evidence" value="ECO:0007669"/>
    <property type="project" value="InterPro"/>
</dbReference>
<dbReference type="RefSeq" id="WP_099997858.1">
    <property type="nucleotide sequence ID" value="NZ_CP017940.1"/>
</dbReference>
<name>A0A2N9W0D8_9HYPH</name>
<gene>
    <name evidence="4" type="ORF">B5P45_09210</name>
</gene>
<dbReference type="PANTHER" id="PTHR48106:SF13">
    <property type="entry name" value="QUINONE OXIDOREDUCTASE-RELATED"/>
    <property type="match status" value="1"/>
</dbReference>
<dbReference type="GO" id="GO:0035925">
    <property type="term" value="F:mRNA 3'-UTR AU-rich region binding"/>
    <property type="evidence" value="ECO:0007669"/>
    <property type="project" value="TreeGrafter"/>
</dbReference>
<dbReference type="Proteomes" id="UP000232163">
    <property type="component" value="Unassembled WGS sequence"/>
</dbReference>
<keyword evidence="5" id="KW-1185">Reference proteome</keyword>
<dbReference type="InterPro" id="IPR047618">
    <property type="entry name" value="QOR-like"/>
</dbReference>
<dbReference type="GO" id="GO:0005829">
    <property type="term" value="C:cytosol"/>
    <property type="evidence" value="ECO:0007669"/>
    <property type="project" value="TreeGrafter"/>
</dbReference>
<evidence type="ECO:0000256" key="1">
    <source>
        <dbReference type="ARBA" id="ARBA00022857"/>
    </source>
</evidence>
<comment type="caution">
    <text evidence="4">The sequence shown here is derived from an EMBL/GenBank/DDBJ whole genome shotgun (WGS) entry which is preliminary data.</text>
</comment>
<dbReference type="Pfam" id="PF08240">
    <property type="entry name" value="ADH_N"/>
    <property type="match status" value="1"/>
</dbReference>
<dbReference type="SMART" id="SM00829">
    <property type="entry name" value="PKS_ER"/>
    <property type="match status" value="1"/>
</dbReference>
<reference evidence="5" key="1">
    <citation type="journal article" date="2017" name="Int J Environ Stud">
        <title>Does the Miocene-Pliocene relict legume Oxytropis triphylla form nitrogen-fixing nodules with a combination of bacterial strains?</title>
        <authorList>
            <person name="Safronova V."/>
            <person name="Belimov A."/>
            <person name="Sazanova A."/>
            <person name="Kuznetsova I."/>
            <person name="Popova J."/>
            <person name="Andronov E."/>
            <person name="Verkhozina A."/>
            <person name="Tikhonovich I."/>
        </authorList>
    </citation>
    <scope>NUCLEOTIDE SEQUENCE [LARGE SCALE GENOMIC DNA]</scope>
    <source>
        <strain evidence="5">Tri-38</strain>
    </source>
</reference>
<sequence length="323" mass="33714">MTDHVVMLTSPGGVGHFEVRVQEPVFPAAGEIRIRHEAIGTNFLDIYHRKGIYPLSSYPGILGVEGAGVVDAVGAGVQQFREGDRVVYAGPPVGSYCSTRVIAAGRVVPLPDSVPMKTAATSMLKGMTAYMLLRKTYDVQPGTIVLVHAAAGGLGSVLVRLAKDIGATVIGVVSSDEKAVLASSYGADHLIVGRDSDLVEEVKRLTDGRGVDVAYDGIGGDMLVKSIRSVRAFGTAVTIGQAAGPVPPLSVEELRPGKALSHPSIMAFCADIERYREAAARAIAAMELGIVTSIAAEYPLVEAAQAHIEMESGRAAGSILLTP</sequence>
<dbReference type="InterPro" id="IPR036291">
    <property type="entry name" value="NAD(P)-bd_dom_sf"/>
</dbReference>
<dbReference type="Gene3D" id="3.40.50.720">
    <property type="entry name" value="NAD(P)-binding Rossmann-like Domain"/>
    <property type="match status" value="1"/>
</dbReference>
<evidence type="ECO:0000256" key="2">
    <source>
        <dbReference type="ARBA" id="ARBA00023002"/>
    </source>
</evidence>
<protein>
    <submittedName>
        <fullName evidence="4">Alcohol dehydrogenase</fullName>
    </submittedName>
</protein>
<evidence type="ECO:0000259" key="3">
    <source>
        <dbReference type="SMART" id="SM00829"/>
    </source>
</evidence>
<dbReference type="InterPro" id="IPR011032">
    <property type="entry name" value="GroES-like_sf"/>
</dbReference>
<dbReference type="CDD" id="cd05286">
    <property type="entry name" value="QOR2"/>
    <property type="match status" value="1"/>
</dbReference>
<dbReference type="GO" id="GO:0070402">
    <property type="term" value="F:NADPH binding"/>
    <property type="evidence" value="ECO:0007669"/>
    <property type="project" value="TreeGrafter"/>
</dbReference>
<dbReference type="InterPro" id="IPR013149">
    <property type="entry name" value="ADH-like_C"/>
</dbReference>
<dbReference type="InterPro" id="IPR013154">
    <property type="entry name" value="ADH-like_N"/>
</dbReference>
<dbReference type="PANTHER" id="PTHR48106">
    <property type="entry name" value="QUINONE OXIDOREDUCTASE PIG3-RELATED"/>
    <property type="match status" value="1"/>
</dbReference>
<dbReference type="AlphaFoldDB" id="A0A2N9W0D8"/>
<keyword evidence="2" id="KW-0560">Oxidoreductase</keyword>
<dbReference type="InterPro" id="IPR020843">
    <property type="entry name" value="ER"/>
</dbReference>
<dbReference type="SUPFAM" id="SSF51735">
    <property type="entry name" value="NAD(P)-binding Rossmann-fold domains"/>
    <property type="match status" value="1"/>
</dbReference>
<dbReference type="SUPFAM" id="SSF50129">
    <property type="entry name" value="GroES-like"/>
    <property type="match status" value="1"/>
</dbReference>
<evidence type="ECO:0000313" key="5">
    <source>
        <dbReference type="Proteomes" id="UP000232163"/>
    </source>
</evidence>
<keyword evidence="1" id="KW-0521">NADP</keyword>
<dbReference type="KEGG" id="pht:BLM14_01950"/>
<evidence type="ECO:0000313" key="4">
    <source>
        <dbReference type="EMBL" id="PIO45206.1"/>
    </source>
</evidence>
<accession>A0A2N9W0D8</accession>